<comment type="subcellular location">
    <subcellularLocation>
        <location evidence="1">Cell inner membrane</location>
    </subcellularLocation>
</comment>
<protein>
    <submittedName>
        <fullName evidence="7">Lauroyl/myristoyl acyltransferase</fullName>
    </submittedName>
</protein>
<accession>I4AK82</accession>
<dbReference type="GO" id="GO:0016746">
    <property type="term" value="F:acyltransferase activity"/>
    <property type="evidence" value="ECO:0007669"/>
    <property type="project" value="UniProtKB-KW"/>
</dbReference>
<dbReference type="Pfam" id="PF03279">
    <property type="entry name" value="Lip_A_acyltrans"/>
    <property type="match status" value="1"/>
</dbReference>
<dbReference type="eggNOG" id="COG1560">
    <property type="taxonomic scope" value="Bacteria"/>
</dbReference>
<evidence type="ECO:0000256" key="4">
    <source>
        <dbReference type="ARBA" id="ARBA00022679"/>
    </source>
</evidence>
<evidence type="ECO:0000313" key="7">
    <source>
        <dbReference type="EMBL" id="AFM04367.1"/>
    </source>
</evidence>
<dbReference type="AlphaFoldDB" id="I4AK82"/>
<evidence type="ECO:0000256" key="1">
    <source>
        <dbReference type="ARBA" id="ARBA00004533"/>
    </source>
</evidence>
<dbReference type="STRING" id="880071.Fleli_1982"/>
<sequence>MNPLSSSQNQSILFEELEKLKNSFSFENKEIEKEFYKKNSYLFATTSASLFRLLPQIPYSKHKSIFEKLFFNLQLLNLEEKYVENFAENFEIIDTENSLNKAQQGQPFLFCCFHTGAYSIIPALLANNYLDFGFLSNKTLTEKKGTHFLEVHRNYCKKHNIKSTIQLINVEENKGIWKAIRMLKEGKSLIVYADGNTGSNYSKKESQNTVRVNFLGENLQVRQGIAFLSYMCNIPIVSIISSRDFSKEKPNLKRKYTLLPAIYPPNFTDSKPKKDKISKEEFAEQTMQKLYFFLEKEITKEDKISEWEGWIFVNKFFEQLQKPISRANIKNSIKINTSLIDTKKAPYIFNEERFALIESAKNTLFDKFTYRFFPASDLLYEIITYFSVPKKLYLFDETQTDNEQLEKNSNSSIFIHSNSKLQLSKTIISVSILEKLIEKKILIQYK</sequence>
<dbReference type="RefSeq" id="WP_014797817.1">
    <property type="nucleotide sequence ID" value="NC_018018.1"/>
</dbReference>
<keyword evidence="8" id="KW-1185">Reference proteome</keyword>
<proteinExistence type="predicted"/>
<reference evidence="8" key="1">
    <citation type="submission" date="2012-06" db="EMBL/GenBank/DDBJ databases">
        <title>The complete genome of Flexibacter litoralis DSM 6794.</title>
        <authorList>
            <person name="Lucas S."/>
            <person name="Copeland A."/>
            <person name="Lapidus A."/>
            <person name="Glavina del Rio T."/>
            <person name="Dalin E."/>
            <person name="Tice H."/>
            <person name="Bruce D."/>
            <person name="Goodwin L."/>
            <person name="Pitluck S."/>
            <person name="Peters L."/>
            <person name="Ovchinnikova G."/>
            <person name="Lu M."/>
            <person name="Kyrpides N."/>
            <person name="Mavromatis K."/>
            <person name="Ivanova N."/>
            <person name="Brettin T."/>
            <person name="Detter J.C."/>
            <person name="Han C."/>
            <person name="Larimer F."/>
            <person name="Land M."/>
            <person name="Hauser L."/>
            <person name="Markowitz V."/>
            <person name="Cheng J.-F."/>
            <person name="Hugenholtz P."/>
            <person name="Woyke T."/>
            <person name="Wu D."/>
            <person name="Spring S."/>
            <person name="Lang E."/>
            <person name="Kopitz M."/>
            <person name="Brambilla E."/>
            <person name="Klenk H.-P."/>
            <person name="Eisen J.A."/>
        </authorList>
    </citation>
    <scope>NUCLEOTIDE SEQUENCE [LARGE SCALE GENOMIC DNA]</scope>
    <source>
        <strain evidence="8">ATCC 23117 / DSM 6794 / NBRC 15988 / NCIMB 1366 / Sio-4</strain>
    </source>
</reference>
<dbReference type="InterPro" id="IPR004960">
    <property type="entry name" value="LipA_acyltrans"/>
</dbReference>
<evidence type="ECO:0000313" key="8">
    <source>
        <dbReference type="Proteomes" id="UP000006054"/>
    </source>
</evidence>
<gene>
    <name evidence="7" type="ordered locus">Fleli_1982</name>
</gene>
<evidence type="ECO:0000256" key="5">
    <source>
        <dbReference type="ARBA" id="ARBA00023136"/>
    </source>
</evidence>
<dbReference type="KEGG" id="fli:Fleli_1982"/>
<evidence type="ECO:0000256" key="6">
    <source>
        <dbReference type="ARBA" id="ARBA00023315"/>
    </source>
</evidence>
<name>I4AK82_BERLS</name>
<organism evidence="7 8">
    <name type="scientific">Bernardetia litoralis (strain ATCC 23117 / DSM 6794 / NBRC 15988 / NCIMB 1366 / Fx l1 / Sio-4)</name>
    <name type="common">Flexibacter litoralis</name>
    <dbReference type="NCBI Taxonomy" id="880071"/>
    <lineage>
        <taxon>Bacteria</taxon>
        <taxon>Pseudomonadati</taxon>
        <taxon>Bacteroidota</taxon>
        <taxon>Cytophagia</taxon>
        <taxon>Cytophagales</taxon>
        <taxon>Bernardetiaceae</taxon>
        <taxon>Bernardetia</taxon>
    </lineage>
</organism>
<dbReference type="HOGENOM" id="CLU_613577_0_0_10"/>
<keyword evidence="2" id="KW-1003">Cell membrane</keyword>
<dbReference type="Proteomes" id="UP000006054">
    <property type="component" value="Chromosome"/>
</dbReference>
<keyword evidence="4 7" id="KW-0808">Transferase</keyword>
<evidence type="ECO:0000256" key="3">
    <source>
        <dbReference type="ARBA" id="ARBA00022519"/>
    </source>
</evidence>
<dbReference type="GO" id="GO:0009247">
    <property type="term" value="P:glycolipid biosynthetic process"/>
    <property type="evidence" value="ECO:0007669"/>
    <property type="project" value="UniProtKB-ARBA"/>
</dbReference>
<dbReference type="OrthoDB" id="1373292at2"/>
<dbReference type="EMBL" id="CP003345">
    <property type="protein sequence ID" value="AFM04367.1"/>
    <property type="molecule type" value="Genomic_DNA"/>
</dbReference>
<evidence type="ECO:0000256" key="2">
    <source>
        <dbReference type="ARBA" id="ARBA00022475"/>
    </source>
</evidence>
<dbReference type="GO" id="GO:0005886">
    <property type="term" value="C:plasma membrane"/>
    <property type="evidence" value="ECO:0007669"/>
    <property type="project" value="UniProtKB-SubCell"/>
</dbReference>
<keyword evidence="5" id="KW-0472">Membrane</keyword>
<keyword evidence="6 7" id="KW-0012">Acyltransferase</keyword>
<keyword evidence="3" id="KW-0997">Cell inner membrane</keyword>